<evidence type="ECO:0000313" key="1">
    <source>
        <dbReference type="EMBL" id="KAH0553825.1"/>
    </source>
</evidence>
<accession>A0AAV7INH5</accession>
<proteinExistence type="predicted"/>
<organism evidence="1 2">
    <name type="scientific">Cotesia glomerata</name>
    <name type="common">Lepidopteran parasitic wasp</name>
    <name type="synonym">Apanteles glomeratus</name>
    <dbReference type="NCBI Taxonomy" id="32391"/>
    <lineage>
        <taxon>Eukaryota</taxon>
        <taxon>Metazoa</taxon>
        <taxon>Ecdysozoa</taxon>
        <taxon>Arthropoda</taxon>
        <taxon>Hexapoda</taxon>
        <taxon>Insecta</taxon>
        <taxon>Pterygota</taxon>
        <taxon>Neoptera</taxon>
        <taxon>Endopterygota</taxon>
        <taxon>Hymenoptera</taxon>
        <taxon>Apocrita</taxon>
        <taxon>Ichneumonoidea</taxon>
        <taxon>Braconidae</taxon>
        <taxon>Microgastrinae</taxon>
        <taxon>Cotesia</taxon>
    </lineage>
</organism>
<evidence type="ECO:0000313" key="2">
    <source>
        <dbReference type="Proteomes" id="UP000826195"/>
    </source>
</evidence>
<protein>
    <submittedName>
        <fullName evidence="1">Uncharacterized protein</fullName>
    </submittedName>
</protein>
<name>A0AAV7INH5_COTGL</name>
<dbReference type="EMBL" id="JAHXZJ010001119">
    <property type="protein sequence ID" value="KAH0553825.1"/>
    <property type="molecule type" value="Genomic_DNA"/>
</dbReference>
<comment type="caution">
    <text evidence="1">The sequence shown here is derived from an EMBL/GenBank/DDBJ whole genome shotgun (WGS) entry which is preliminary data.</text>
</comment>
<gene>
    <name evidence="1" type="ORF">KQX54_004919</name>
</gene>
<dbReference type="Proteomes" id="UP000826195">
    <property type="component" value="Unassembled WGS sequence"/>
</dbReference>
<dbReference type="AlphaFoldDB" id="A0AAV7INH5"/>
<keyword evidence="2" id="KW-1185">Reference proteome</keyword>
<sequence>MRAAHKMIMMMREEYKDLCVLQSIDYIMPDSCLYKNIYPFEEEELAALPMPINSPSYMAKECRCLKLRKERELHVGNGGDRAHWCHRKTRVKYESVKSRYKLIGL</sequence>
<reference evidence="1 2" key="1">
    <citation type="journal article" date="2021" name="J. Hered.">
        <title>A chromosome-level genome assembly of the parasitoid wasp, Cotesia glomerata (Hymenoptera: Braconidae).</title>
        <authorList>
            <person name="Pinto B.J."/>
            <person name="Weis J.J."/>
            <person name="Gamble T."/>
            <person name="Ode P.J."/>
            <person name="Paul R."/>
            <person name="Zaspel J.M."/>
        </authorList>
    </citation>
    <scope>NUCLEOTIDE SEQUENCE [LARGE SCALE GENOMIC DNA]</scope>
    <source>
        <strain evidence="1">CgM1</strain>
    </source>
</reference>